<organism evidence="5 6">
    <name type="scientific">Pelagibius litoralis</name>
    <dbReference type="NCBI Taxonomy" id="374515"/>
    <lineage>
        <taxon>Bacteria</taxon>
        <taxon>Pseudomonadati</taxon>
        <taxon>Pseudomonadota</taxon>
        <taxon>Alphaproteobacteria</taxon>
        <taxon>Rhodospirillales</taxon>
        <taxon>Rhodovibrionaceae</taxon>
        <taxon>Pelagibius</taxon>
    </lineage>
</organism>
<dbReference type="InterPro" id="IPR000792">
    <property type="entry name" value="Tscrpt_reg_LuxR_C"/>
</dbReference>
<dbReference type="PROSITE" id="PS50043">
    <property type="entry name" value="HTH_LUXR_2"/>
    <property type="match status" value="1"/>
</dbReference>
<proteinExistence type="predicted"/>
<dbReference type="Gene3D" id="1.10.10.10">
    <property type="entry name" value="Winged helix-like DNA-binding domain superfamily/Winged helix DNA-binding domain"/>
    <property type="match status" value="1"/>
</dbReference>
<evidence type="ECO:0000313" key="5">
    <source>
        <dbReference type="EMBL" id="NIA68054.1"/>
    </source>
</evidence>
<dbReference type="GO" id="GO:0003677">
    <property type="term" value="F:DNA binding"/>
    <property type="evidence" value="ECO:0007669"/>
    <property type="project" value="UniProtKB-KW"/>
</dbReference>
<dbReference type="EMBL" id="JAAQPH010000003">
    <property type="protein sequence ID" value="NIA68054.1"/>
    <property type="molecule type" value="Genomic_DNA"/>
</dbReference>
<sequence length="385" mass="42833">MVIDRQTFDALVEQVYRASTSEISWESALRSVASAFDASLAAVVLERCELSQIRLDPADIKPEPVAVHLSADLGDFPDLYFSHYHQLDPFRLSLPIAFSPSIMRLQEVCDPKDFARSEYYQDFAIRADSFHLSRFTSRFDAKLQLKVMLNRSEKGVPLDDLELARFDSLTTHIMRALKVERQITQMGATMDAAFDALNQIGRAAFLVDRNGRVVRMNALADSICGLDDGLTVRNNRLVVDAQNSQRQLREALARQICEDAGAAPAGPAIVAFTRPSGGRPYMAEITPFEFESYWTTETTATALVTINDPDAQQRPKSTGDWGKALGLTRGEWRVATTLVSSRDEGEVAATLGISLNTVKTHRKRIYAKLGIHRRAELTAILPGLR</sequence>
<keyword evidence="6" id="KW-1185">Reference proteome</keyword>
<dbReference type="GO" id="GO:0006355">
    <property type="term" value="P:regulation of DNA-templated transcription"/>
    <property type="evidence" value="ECO:0007669"/>
    <property type="project" value="InterPro"/>
</dbReference>
<evidence type="ECO:0000256" key="1">
    <source>
        <dbReference type="ARBA" id="ARBA00023015"/>
    </source>
</evidence>
<dbReference type="SUPFAM" id="SSF46894">
    <property type="entry name" value="C-terminal effector domain of the bipartite response regulators"/>
    <property type="match status" value="1"/>
</dbReference>
<keyword evidence="1" id="KW-0805">Transcription regulation</keyword>
<evidence type="ECO:0000256" key="2">
    <source>
        <dbReference type="ARBA" id="ARBA00023125"/>
    </source>
</evidence>
<feature type="domain" description="HTH luxR-type" evidence="4">
    <location>
        <begin position="320"/>
        <end position="385"/>
    </location>
</feature>
<dbReference type="Proteomes" id="UP000761264">
    <property type="component" value="Unassembled WGS sequence"/>
</dbReference>
<dbReference type="AlphaFoldDB" id="A0A967CBA7"/>
<gene>
    <name evidence="5" type="ORF">HBA54_05570</name>
</gene>
<dbReference type="PANTHER" id="PTHR44688">
    <property type="entry name" value="DNA-BINDING TRANSCRIPTIONAL ACTIVATOR DEVR_DOSR"/>
    <property type="match status" value="1"/>
</dbReference>
<evidence type="ECO:0000313" key="6">
    <source>
        <dbReference type="Proteomes" id="UP000761264"/>
    </source>
</evidence>
<keyword evidence="3" id="KW-0804">Transcription</keyword>
<evidence type="ECO:0000256" key="3">
    <source>
        <dbReference type="ARBA" id="ARBA00023163"/>
    </source>
</evidence>
<protein>
    <submittedName>
        <fullName evidence="5">Helix-turn-helix transcriptional regulator</fullName>
    </submittedName>
</protein>
<reference evidence="5" key="1">
    <citation type="submission" date="2020-03" db="EMBL/GenBank/DDBJ databases">
        <title>Genome of Pelagibius litoralis DSM 21314T.</title>
        <authorList>
            <person name="Wang G."/>
        </authorList>
    </citation>
    <scope>NUCLEOTIDE SEQUENCE</scope>
    <source>
        <strain evidence="5">DSM 21314</strain>
    </source>
</reference>
<dbReference type="InterPro" id="IPR016032">
    <property type="entry name" value="Sig_transdc_resp-reg_C-effctor"/>
</dbReference>
<dbReference type="RefSeq" id="WP_167222216.1">
    <property type="nucleotide sequence ID" value="NZ_JAAQPH010000003.1"/>
</dbReference>
<dbReference type="CDD" id="cd06170">
    <property type="entry name" value="LuxR_C_like"/>
    <property type="match status" value="1"/>
</dbReference>
<dbReference type="InterPro" id="IPR036388">
    <property type="entry name" value="WH-like_DNA-bd_sf"/>
</dbReference>
<evidence type="ECO:0000259" key="4">
    <source>
        <dbReference type="PROSITE" id="PS50043"/>
    </source>
</evidence>
<dbReference type="Pfam" id="PF00196">
    <property type="entry name" value="GerE"/>
    <property type="match status" value="1"/>
</dbReference>
<name>A0A967CBA7_9PROT</name>
<dbReference type="SMART" id="SM00421">
    <property type="entry name" value="HTH_LUXR"/>
    <property type="match status" value="1"/>
</dbReference>
<keyword evidence="2" id="KW-0238">DNA-binding</keyword>
<accession>A0A967CBA7</accession>
<comment type="caution">
    <text evidence="5">The sequence shown here is derived from an EMBL/GenBank/DDBJ whole genome shotgun (WGS) entry which is preliminary data.</text>
</comment>
<dbReference type="PANTHER" id="PTHR44688:SF16">
    <property type="entry name" value="DNA-BINDING TRANSCRIPTIONAL ACTIVATOR DEVR_DOSR"/>
    <property type="match status" value="1"/>
</dbReference>